<protein>
    <recommendedName>
        <fullName evidence="5">RING-type domain-containing protein</fullName>
    </recommendedName>
</protein>
<evidence type="ECO:0000256" key="2">
    <source>
        <dbReference type="ARBA" id="ARBA00022771"/>
    </source>
</evidence>
<dbReference type="InterPro" id="IPR013083">
    <property type="entry name" value="Znf_RING/FYVE/PHD"/>
</dbReference>
<keyword evidence="2 4" id="KW-0863">Zinc-finger</keyword>
<dbReference type="InterPro" id="IPR001841">
    <property type="entry name" value="Znf_RING"/>
</dbReference>
<evidence type="ECO:0000256" key="1">
    <source>
        <dbReference type="ARBA" id="ARBA00022723"/>
    </source>
</evidence>
<feature type="domain" description="RING-type" evidence="5">
    <location>
        <begin position="158"/>
        <end position="196"/>
    </location>
</feature>
<name>I3SIL6_LOTJA</name>
<dbReference type="GO" id="GO:0016567">
    <property type="term" value="P:protein ubiquitination"/>
    <property type="evidence" value="ECO:0007669"/>
    <property type="project" value="TreeGrafter"/>
</dbReference>
<keyword evidence="3" id="KW-0862">Zinc</keyword>
<proteinExistence type="evidence at transcript level"/>
<dbReference type="SMART" id="SM00184">
    <property type="entry name" value="RING"/>
    <property type="match status" value="1"/>
</dbReference>
<dbReference type="PANTHER" id="PTHR15315">
    <property type="entry name" value="RING FINGER PROTEIN 41, 151"/>
    <property type="match status" value="1"/>
</dbReference>
<dbReference type="SUPFAM" id="SSF57850">
    <property type="entry name" value="RING/U-box"/>
    <property type="match status" value="1"/>
</dbReference>
<dbReference type="InterPro" id="IPR017907">
    <property type="entry name" value="Znf_RING_CS"/>
</dbReference>
<keyword evidence="1" id="KW-0479">Metal-binding</keyword>
<dbReference type="PROSITE" id="PS00518">
    <property type="entry name" value="ZF_RING_1"/>
    <property type="match status" value="1"/>
</dbReference>
<dbReference type="PROSITE" id="PS50089">
    <property type="entry name" value="ZF_RING_2"/>
    <property type="match status" value="1"/>
</dbReference>
<dbReference type="PANTHER" id="PTHR15315:SF84">
    <property type="entry name" value="RING-TYPE DOMAIN-CONTAINING PROTEIN"/>
    <property type="match status" value="1"/>
</dbReference>
<dbReference type="GO" id="GO:0008270">
    <property type="term" value="F:zinc ion binding"/>
    <property type="evidence" value="ECO:0007669"/>
    <property type="project" value="UniProtKB-KW"/>
</dbReference>
<evidence type="ECO:0000256" key="4">
    <source>
        <dbReference type="PROSITE-ProRule" id="PRU00175"/>
    </source>
</evidence>
<evidence type="ECO:0000313" key="6">
    <source>
        <dbReference type="EMBL" id="AFK40108.1"/>
    </source>
</evidence>
<dbReference type="Pfam" id="PF13920">
    <property type="entry name" value="zf-C3HC4_3"/>
    <property type="match status" value="1"/>
</dbReference>
<evidence type="ECO:0000259" key="5">
    <source>
        <dbReference type="PROSITE" id="PS50089"/>
    </source>
</evidence>
<reference evidence="6" key="1">
    <citation type="submission" date="2012-05" db="EMBL/GenBank/DDBJ databases">
        <authorList>
            <person name="Krishnakumar V."/>
            <person name="Cheung F."/>
            <person name="Xiao Y."/>
            <person name="Chan A."/>
            <person name="Moskal W.A."/>
            <person name="Town C.D."/>
        </authorList>
    </citation>
    <scope>NUCLEOTIDE SEQUENCE</scope>
</reference>
<dbReference type="EMBL" id="BT140313">
    <property type="protein sequence ID" value="AFK40108.1"/>
    <property type="molecule type" value="mRNA"/>
</dbReference>
<dbReference type="AlphaFoldDB" id="I3SIL6"/>
<dbReference type="Gene3D" id="3.30.40.10">
    <property type="entry name" value="Zinc/RING finger domain, C3HC4 (zinc finger)"/>
    <property type="match status" value="1"/>
</dbReference>
<dbReference type="GO" id="GO:0061630">
    <property type="term" value="F:ubiquitin protein ligase activity"/>
    <property type="evidence" value="ECO:0007669"/>
    <property type="project" value="TreeGrafter"/>
</dbReference>
<organism evidence="6">
    <name type="scientific">Lotus japonicus</name>
    <name type="common">Lotus corniculatus var. japonicus</name>
    <dbReference type="NCBI Taxonomy" id="34305"/>
    <lineage>
        <taxon>Eukaryota</taxon>
        <taxon>Viridiplantae</taxon>
        <taxon>Streptophyta</taxon>
        <taxon>Embryophyta</taxon>
        <taxon>Tracheophyta</taxon>
        <taxon>Spermatophyta</taxon>
        <taxon>Magnoliopsida</taxon>
        <taxon>eudicotyledons</taxon>
        <taxon>Gunneridae</taxon>
        <taxon>Pentapetalae</taxon>
        <taxon>rosids</taxon>
        <taxon>fabids</taxon>
        <taxon>Fabales</taxon>
        <taxon>Fabaceae</taxon>
        <taxon>Papilionoideae</taxon>
        <taxon>50 kb inversion clade</taxon>
        <taxon>NPAAA clade</taxon>
        <taxon>Hologalegina</taxon>
        <taxon>robinioid clade</taxon>
        <taxon>Loteae</taxon>
        <taxon>Lotus</taxon>
    </lineage>
</organism>
<sequence length="254" mass="29318">MLRYHILDSTPTFQDSLKALEADIQHANLLAASISRGNGSACLQMKLVYNKLAPVFLFLYQWMDFSCSCLLPSHFNLFRVIVYKIHTNGKPNTYSYGRKATIREFYGVILPSLQRLHDDLVDTNIMKEKDRSIEVVIDRSADDRRKPFDLDSDRENECGICLESCTKMVLPNCCHAMCKNCYSDWNTKSESCPFCRGSLKRVNSGDLWVLTSSSDVIDAQTAYREDILCLYLFVNNLPEHIPDALFFMYYEYLF</sequence>
<accession>I3SIL6</accession>
<evidence type="ECO:0000256" key="3">
    <source>
        <dbReference type="ARBA" id="ARBA00022833"/>
    </source>
</evidence>